<dbReference type="EMBL" id="ML769959">
    <property type="protein sequence ID" value="KAE9385646.1"/>
    <property type="molecule type" value="Genomic_DNA"/>
</dbReference>
<dbReference type="AlphaFoldDB" id="A0A6A4GJS3"/>
<dbReference type="Proteomes" id="UP000799118">
    <property type="component" value="Unassembled WGS sequence"/>
</dbReference>
<protein>
    <submittedName>
        <fullName evidence="2">Uncharacterized protein</fullName>
    </submittedName>
</protein>
<name>A0A6A4GJS3_9AGAR</name>
<dbReference type="OrthoDB" id="2998890at2759"/>
<reference evidence="2" key="1">
    <citation type="journal article" date="2019" name="Environ. Microbiol.">
        <title>Fungal ecological strategies reflected in gene transcription - a case study of two litter decomposers.</title>
        <authorList>
            <person name="Barbi F."/>
            <person name="Kohler A."/>
            <person name="Barry K."/>
            <person name="Baskaran P."/>
            <person name="Daum C."/>
            <person name="Fauchery L."/>
            <person name="Ihrmark K."/>
            <person name="Kuo A."/>
            <person name="LaButti K."/>
            <person name="Lipzen A."/>
            <person name="Morin E."/>
            <person name="Grigoriev I.V."/>
            <person name="Henrissat B."/>
            <person name="Lindahl B."/>
            <person name="Martin F."/>
        </authorList>
    </citation>
    <scope>NUCLEOTIDE SEQUENCE</scope>
    <source>
        <strain evidence="2">JB14</strain>
    </source>
</reference>
<proteinExistence type="predicted"/>
<keyword evidence="3" id="KW-1185">Reference proteome</keyword>
<feature type="signal peptide" evidence="1">
    <location>
        <begin position="1"/>
        <end position="16"/>
    </location>
</feature>
<gene>
    <name evidence="2" type="ORF">BT96DRAFT_949694</name>
</gene>
<sequence>MLIRRVLARFPVFAVSELLAHLDLVNEGPPLKSSTTIFATVPYRDCPSIISSPTASSHSSTSVSSLISFYAPAEYHGVLPAFDNRAYPLVSHIGARYENRHSAWTKKEELYYNYYDSLFSRLGRSWNPPFPTTGSSLDRRNIIRDANNSMICPFINFPVPSLGAIDVRYALYDSYVEMDSAALFYERAWFSIRIAYGDNGCVPIFYFPIATFSPSRCTDVTFNVFSPDGSLYRSTYTRLTSAPRAEYAWNLGEGPRTKFSILGAHYDRREEYIDRFPHDSPFRQDLAIQFVYEETAECLFGDEVVPLPITLYVYRRDSDLSFTELLGAVRGFGVPYRYEAGPNLGSCLGKDSFLSLVKRFKPGVDPTRLAPDGRPLLARDHIVDRHSGRKVMVASRNMVEEEALVFWLSPLIRDRLWSKTFTDFRSSFLLSSYATKHVWSVDLENRLQWAYYELPRVSAGVEMEFGAIGTAAFYKGLWSLGTDSKYPPLWKCDSFHSSTPRFGDARKFTTSPVLQPSPEPEQLCGRLCPPPINVRDYVKR</sequence>
<evidence type="ECO:0000256" key="1">
    <source>
        <dbReference type="SAM" id="SignalP"/>
    </source>
</evidence>
<evidence type="ECO:0000313" key="3">
    <source>
        <dbReference type="Proteomes" id="UP000799118"/>
    </source>
</evidence>
<keyword evidence="1" id="KW-0732">Signal</keyword>
<accession>A0A6A4GJS3</accession>
<evidence type="ECO:0000313" key="2">
    <source>
        <dbReference type="EMBL" id="KAE9385646.1"/>
    </source>
</evidence>
<organism evidence="2 3">
    <name type="scientific">Gymnopus androsaceus JB14</name>
    <dbReference type="NCBI Taxonomy" id="1447944"/>
    <lineage>
        <taxon>Eukaryota</taxon>
        <taxon>Fungi</taxon>
        <taxon>Dikarya</taxon>
        <taxon>Basidiomycota</taxon>
        <taxon>Agaricomycotina</taxon>
        <taxon>Agaricomycetes</taxon>
        <taxon>Agaricomycetidae</taxon>
        <taxon>Agaricales</taxon>
        <taxon>Marasmiineae</taxon>
        <taxon>Omphalotaceae</taxon>
        <taxon>Gymnopus</taxon>
    </lineage>
</organism>
<feature type="chain" id="PRO_5025684706" evidence="1">
    <location>
        <begin position="17"/>
        <end position="540"/>
    </location>
</feature>